<dbReference type="SUPFAM" id="SSF56104">
    <property type="entry name" value="SAICAR synthase-like"/>
    <property type="match status" value="1"/>
</dbReference>
<dbReference type="Pfam" id="PF01259">
    <property type="entry name" value="SAICAR_synt"/>
    <property type="match status" value="1"/>
</dbReference>
<dbReference type="GO" id="GO:0004639">
    <property type="term" value="F:phosphoribosylaminoimidazolesuccinocarboxamide synthase activity"/>
    <property type="evidence" value="ECO:0007669"/>
    <property type="project" value="UniProtKB-UniRule"/>
</dbReference>
<dbReference type="HAMAP" id="MF_00137">
    <property type="entry name" value="SAICAR_synth"/>
    <property type="match status" value="1"/>
</dbReference>
<evidence type="ECO:0000256" key="1">
    <source>
        <dbReference type="ARBA" id="ARBA00004672"/>
    </source>
</evidence>
<gene>
    <name evidence="11" type="primary">purC</name>
    <name evidence="13" type="ORF">RV00_GL002966</name>
</gene>
<evidence type="ECO:0000256" key="9">
    <source>
        <dbReference type="ARBA" id="ARBA00030409"/>
    </source>
</evidence>
<dbReference type="GO" id="GO:0006189">
    <property type="term" value="P:'de novo' IMP biosynthetic process"/>
    <property type="evidence" value="ECO:0007669"/>
    <property type="project" value="UniProtKB-UniRule"/>
</dbReference>
<evidence type="ECO:0000256" key="3">
    <source>
        <dbReference type="ARBA" id="ARBA00012217"/>
    </source>
</evidence>
<dbReference type="STRING" id="319970.RV00_GL002966"/>
<evidence type="ECO:0000259" key="12">
    <source>
        <dbReference type="Pfam" id="PF01259"/>
    </source>
</evidence>
<organism evidence="13 14">
    <name type="scientific">Enterococcus devriesei</name>
    <dbReference type="NCBI Taxonomy" id="319970"/>
    <lineage>
        <taxon>Bacteria</taxon>
        <taxon>Bacillati</taxon>
        <taxon>Bacillota</taxon>
        <taxon>Bacilli</taxon>
        <taxon>Lactobacillales</taxon>
        <taxon>Enterococcaceae</taxon>
        <taxon>Enterococcus</taxon>
    </lineage>
</organism>
<proteinExistence type="inferred from homology"/>
<dbReference type="InterPro" id="IPR018236">
    <property type="entry name" value="SAICAR_synthetase_CS"/>
</dbReference>
<dbReference type="PROSITE" id="PS01058">
    <property type="entry name" value="SAICAR_SYNTHETASE_2"/>
    <property type="match status" value="1"/>
</dbReference>
<comment type="pathway">
    <text evidence="1 11">Purine metabolism; IMP biosynthesis via de novo pathway; 5-amino-1-(5-phospho-D-ribosyl)imidazole-4-carboxamide from 5-amino-1-(5-phospho-D-ribosyl)imidazole-4-carboxylate: step 1/2.</text>
</comment>
<reference evidence="13 14" key="1">
    <citation type="submission" date="2014-12" db="EMBL/GenBank/DDBJ databases">
        <title>Draft genome sequences of 29 type strains of Enterococci.</title>
        <authorList>
            <person name="Zhong Z."/>
            <person name="Sun Z."/>
            <person name="Liu W."/>
            <person name="Zhang W."/>
            <person name="Zhang H."/>
        </authorList>
    </citation>
    <scope>NUCLEOTIDE SEQUENCE [LARGE SCALE GENOMIC DNA]</scope>
    <source>
        <strain evidence="13 14">DSM 22802</strain>
    </source>
</reference>
<keyword evidence="8 11" id="KW-0067">ATP-binding</keyword>
<dbReference type="GO" id="GO:0009236">
    <property type="term" value="P:cobalamin biosynthetic process"/>
    <property type="evidence" value="ECO:0007669"/>
    <property type="project" value="InterPro"/>
</dbReference>
<evidence type="ECO:0000313" key="14">
    <source>
        <dbReference type="Proteomes" id="UP000183700"/>
    </source>
</evidence>
<evidence type="ECO:0000256" key="4">
    <source>
        <dbReference type="ARBA" id="ARBA00016460"/>
    </source>
</evidence>
<dbReference type="GO" id="GO:0005524">
    <property type="term" value="F:ATP binding"/>
    <property type="evidence" value="ECO:0007669"/>
    <property type="project" value="UniProtKB-KW"/>
</dbReference>
<dbReference type="EC" id="6.3.2.6" evidence="3 11"/>
<dbReference type="InterPro" id="IPR033934">
    <property type="entry name" value="SAICAR_synt_PurC"/>
</dbReference>
<evidence type="ECO:0000256" key="2">
    <source>
        <dbReference type="ARBA" id="ARBA00010190"/>
    </source>
</evidence>
<dbReference type="PROSITE" id="PS01057">
    <property type="entry name" value="SAICAR_SYNTHETASE_1"/>
    <property type="match status" value="1"/>
</dbReference>
<keyword evidence="7 11" id="KW-0658">Purine biosynthesis</keyword>
<evidence type="ECO:0000313" key="13">
    <source>
        <dbReference type="EMBL" id="OJG35135.1"/>
    </source>
</evidence>
<evidence type="ECO:0000256" key="7">
    <source>
        <dbReference type="ARBA" id="ARBA00022755"/>
    </source>
</evidence>
<dbReference type="OrthoDB" id="9801549at2"/>
<comment type="catalytic activity">
    <reaction evidence="10 11">
        <text>5-amino-1-(5-phospho-D-ribosyl)imidazole-4-carboxylate + L-aspartate + ATP = (2S)-2-[5-amino-1-(5-phospho-beta-D-ribosyl)imidazole-4-carboxamido]succinate + ADP + phosphate + 2 H(+)</text>
        <dbReference type="Rhea" id="RHEA:22628"/>
        <dbReference type="ChEBI" id="CHEBI:15378"/>
        <dbReference type="ChEBI" id="CHEBI:29991"/>
        <dbReference type="ChEBI" id="CHEBI:30616"/>
        <dbReference type="ChEBI" id="CHEBI:43474"/>
        <dbReference type="ChEBI" id="CHEBI:58443"/>
        <dbReference type="ChEBI" id="CHEBI:77657"/>
        <dbReference type="ChEBI" id="CHEBI:456216"/>
        <dbReference type="EC" id="6.3.2.6"/>
    </reaction>
</comment>
<evidence type="ECO:0000256" key="8">
    <source>
        <dbReference type="ARBA" id="ARBA00022840"/>
    </source>
</evidence>
<comment type="similarity">
    <text evidence="2 11">Belongs to the SAICAR synthetase family.</text>
</comment>
<feature type="domain" description="SAICAR synthetase/ADE2 N-terminal" evidence="12">
    <location>
        <begin position="6"/>
        <end position="232"/>
    </location>
</feature>
<dbReference type="Proteomes" id="UP000183700">
    <property type="component" value="Unassembled WGS sequence"/>
</dbReference>
<evidence type="ECO:0000256" key="10">
    <source>
        <dbReference type="ARBA" id="ARBA00048475"/>
    </source>
</evidence>
<dbReference type="InterPro" id="IPR028923">
    <property type="entry name" value="SAICAR_synt/ADE2_N"/>
</dbReference>
<dbReference type="PANTHER" id="PTHR43599">
    <property type="entry name" value="MULTIFUNCTIONAL PROTEIN ADE2"/>
    <property type="match status" value="1"/>
</dbReference>
<accession>A0A1L8ST15</accession>
<dbReference type="PANTHER" id="PTHR43599:SF3">
    <property type="entry name" value="SI:DKEY-6E2.2"/>
    <property type="match status" value="1"/>
</dbReference>
<comment type="caution">
    <text evidence="13">The sequence shown here is derived from an EMBL/GenBank/DDBJ whole genome shotgun (WGS) entry which is preliminary data.</text>
</comment>
<sequence>MKKGTLLYEGKAKQLFQTDDPEVIWVEYLNQATALNGAKKDQINGKGELNNQITSLIFDFLASKGIKNHFIKRLSATEQLIQSVEIIPLEVVVRNVAAGSFSKRLAIPEGTALKKPIVEFYYKNDALDDPMIIDDHIRFLEIATGEELAILRQMALEVDQALIELFDSMAIQLIDFKLEFGRQKDDTILLADEISPDTCRLWDKKTQEHLDKDIYRRDLGDIIPVYQEVLNRLEKRGE</sequence>
<keyword evidence="5 11" id="KW-0436">Ligase</keyword>
<dbReference type="AlphaFoldDB" id="A0A1L8ST15"/>
<dbReference type="InterPro" id="IPR001636">
    <property type="entry name" value="SAICAR_synth"/>
</dbReference>
<protein>
    <recommendedName>
        <fullName evidence="4 11">Phosphoribosylaminoimidazole-succinocarboxamide synthase</fullName>
        <ecNumber evidence="3 11">6.3.2.6</ecNumber>
    </recommendedName>
    <alternativeName>
        <fullName evidence="9 11">SAICAR synthetase</fullName>
    </alternativeName>
</protein>
<dbReference type="Gene3D" id="3.30.470.20">
    <property type="entry name" value="ATP-grasp fold, B domain"/>
    <property type="match status" value="1"/>
</dbReference>
<evidence type="ECO:0000256" key="5">
    <source>
        <dbReference type="ARBA" id="ARBA00022598"/>
    </source>
</evidence>
<dbReference type="EMBL" id="JXKM01000008">
    <property type="protein sequence ID" value="OJG35135.1"/>
    <property type="molecule type" value="Genomic_DNA"/>
</dbReference>
<evidence type="ECO:0000256" key="11">
    <source>
        <dbReference type="HAMAP-Rule" id="MF_00137"/>
    </source>
</evidence>
<dbReference type="InterPro" id="IPR050089">
    <property type="entry name" value="SAICAR_synthetase"/>
</dbReference>
<evidence type="ECO:0000256" key="6">
    <source>
        <dbReference type="ARBA" id="ARBA00022741"/>
    </source>
</evidence>
<dbReference type="RefSeq" id="WP_071862729.1">
    <property type="nucleotide sequence ID" value="NZ_JARQBO010000001.1"/>
</dbReference>
<keyword evidence="14" id="KW-1185">Reference proteome</keyword>
<dbReference type="UniPathway" id="UPA00074">
    <property type="reaction ID" value="UER00131"/>
</dbReference>
<dbReference type="FunFam" id="3.30.470.20:FF:000006">
    <property type="entry name" value="Phosphoribosylaminoimidazole-succinocarboxamide synthase"/>
    <property type="match status" value="1"/>
</dbReference>
<keyword evidence="6 11" id="KW-0547">Nucleotide-binding</keyword>
<name>A0A1L8ST15_9ENTE</name>
<dbReference type="NCBIfam" id="TIGR00081">
    <property type="entry name" value="purC"/>
    <property type="match status" value="1"/>
</dbReference>
<dbReference type="Gene3D" id="3.30.200.20">
    <property type="entry name" value="Phosphorylase Kinase, domain 1"/>
    <property type="match status" value="1"/>
</dbReference>
<dbReference type="CDD" id="cd01415">
    <property type="entry name" value="SAICAR_synt_PurC"/>
    <property type="match status" value="1"/>
</dbReference>